<evidence type="ECO:0000256" key="1">
    <source>
        <dbReference type="SAM" id="MobiDB-lite"/>
    </source>
</evidence>
<evidence type="ECO:0000313" key="4">
    <source>
        <dbReference type="Proteomes" id="UP000541444"/>
    </source>
</evidence>
<name>A0A7J7KX10_9MAGN</name>
<feature type="region of interest" description="Disordered" evidence="1">
    <location>
        <begin position="145"/>
        <end position="167"/>
    </location>
</feature>
<dbReference type="Pfam" id="PF13324">
    <property type="entry name" value="GCIP_N"/>
    <property type="match status" value="1"/>
</dbReference>
<dbReference type="GO" id="GO:0005634">
    <property type="term" value="C:nucleus"/>
    <property type="evidence" value="ECO:0007669"/>
    <property type="project" value="TreeGrafter"/>
</dbReference>
<evidence type="ECO:0000313" key="3">
    <source>
        <dbReference type="EMBL" id="KAF6134886.1"/>
    </source>
</evidence>
<dbReference type="Proteomes" id="UP000541444">
    <property type="component" value="Unassembled WGS sequence"/>
</dbReference>
<dbReference type="PANTHER" id="PTHR15492:SF1">
    <property type="entry name" value="CYCLIN-D1-BINDING PROTEIN 1"/>
    <property type="match status" value="1"/>
</dbReference>
<evidence type="ECO:0000259" key="2">
    <source>
        <dbReference type="Pfam" id="PF13324"/>
    </source>
</evidence>
<protein>
    <recommendedName>
        <fullName evidence="2">Cyclin-D1-binding protein 1-like N-terminal domain-containing protein</fullName>
    </recommendedName>
</protein>
<dbReference type="AlphaFoldDB" id="A0A7J7KX10"/>
<sequence length="269" mass="30022">MKDQTPTSTLEKVELKEVMQMWEQVPKQATTGLLCTGDAPKPRELEENIKVGVGPTLSSSINAPVKQVVDYSFSFWKEAVSSFGSRQTERKLSIPQLTGAVWQACDYLMKAPTTNCIAVGRAITKVAVSVKDVLRELKELKIVDETPEETLDQPPDNEGNSSEGDLGIGDQDDELGACLYPPQDVLTIKAVEAKICSEVHEVQAEVRNLDGSSKSLFWGCETLDYSLKALLFELGSSDDNDLVPLEHFIAKMWFNRIKYWDFMFQLHKS</sequence>
<dbReference type="InterPro" id="IPR049317">
    <property type="entry name" value="GCIP-like_N"/>
</dbReference>
<gene>
    <name evidence="3" type="ORF">GIB67_002287</name>
</gene>
<dbReference type="OrthoDB" id="41588at2759"/>
<proteinExistence type="predicted"/>
<dbReference type="EMBL" id="JACGCM010002827">
    <property type="protein sequence ID" value="KAF6134886.1"/>
    <property type="molecule type" value="Genomic_DNA"/>
</dbReference>
<feature type="domain" description="Cyclin-D1-binding protein 1-like N-terminal" evidence="2">
    <location>
        <begin position="50"/>
        <end position="141"/>
    </location>
</feature>
<reference evidence="3 4" key="1">
    <citation type="journal article" date="2020" name="IScience">
        <title>Genome Sequencing of the Endangered Kingdonia uniflora (Circaeasteraceae, Ranunculales) Reveals Potential Mechanisms of Evolutionary Specialization.</title>
        <authorList>
            <person name="Sun Y."/>
            <person name="Deng T."/>
            <person name="Zhang A."/>
            <person name="Moore M.J."/>
            <person name="Landis J.B."/>
            <person name="Lin N."/>
            <person name="Zhang H."/>
            <person name="Zhang X."/>
            <person name="Huang J."/>
            <person name="Zhang X."/>
            <person name="Sun H."/>
            <person name="Wang H."/>
        </authorList>
    </citation>
    <scope>NUCLEOTIDE SEQUENCE [LARGE SCALE GENOMIC DNA]</scope>
    <source>
        <strain evidence="3">TB1705</strain>
        <tissue evidence="3">Leaf</tissue>
    </source>
</reference>
<accession>A0A7J7KX10</accession>
<organism evidence="3 4">
    <name type="scientific">Kingdonia uniflora</name>
    <dbReference type="NCBI Taxonomy" id="39325"/>
    <lineage>
        <taxon>Eukaryota</taxon>
        <taxon>Viridiplantae</taxon>
        <taxon>Streptophyta</taxon>
        <taxon>Embryophyta</taxon>
        <taxon>Tracheophyta</taxon>
        <taxon>Spermatophyta</taxon>
        <taxon>Magnoliopsida</taxon>
        <taxon>Ranunculales</taxon>
        <taxon>Circaeasteraceae</taxon>
        <taxon>Kingdonia</taxon>
    </lineage>
</organism>
<comment type="caution">
    <text evidence="3">The sequence shown here is derived from an EMBL/GenBank/DDBJ whole genome shotgun (WGS) entry which is preliminary data.</text>
</comment>
<dbReference type="InterPro" id="IPR026907">
    <property type="entry name" value="GCIP-like"/>
</dbReference>
<keyword evidence="4" id="KW-1185">Reference proteome</keyword>
<dbReference type="PANTHER" id="PTHR15492">
    <property type="entry name" value="CYCLIN D1-BINDING PROTEIN 1"/>
    <property type="match status" value="1"/>
</dbReference>
<dbReference type="Gene3D" id="1.20.1410.10">
    <property type="entry name" value="I/LWEQ domain"/>
    <property type="match status" value="1"/>
</dbReference>